<evidence type="ECO:0008006" key="3">
    <source>
        <dbReference type="Google" id="ProtNLM"/>
    </source>
</evidence>
<keyword evidence="2" id="KW-1185">Reference proteome</keyword>
<accession>A0A2V4A224</accession>
<proteinExistence type="predicted"/>
<evidence type="ECO:0000313" key="2">
    <source>
        <dbReference type="Proteomes" id="UP000248079"/>
    </source>
</evidence>
<dbReference type="InterPro" id="IPR008969">
    <property type="entry name" value="CarboxyPept-like_regulatory"/>
</dbReference>
<protein>
    <recommendedName>
        <fullName evidence="3">TonB-dependent receptor</fullName>
    </recommendedName>
</protein>
<dbReference type="Gene3D" id="2.60.40.1120">
    <property type="entry name" value="Carboxypeptidase-like, regulatory domain"/>
    <property type="match status" value="1"/>
</dbReference>
<reference evidence="1 2" key="1">
    <citation type="submission" date="2018-05" db="EMBL/GenBank/DDBJ databases">
        <title>Marinifilum breve JC075T sp. nov., a marine bacterium isolated from Yongle Blue Hole in the South China Sea.</title>
        <authorList>
            <person name="Fu T."/>
        </authorList>
    </citation>
    <scope>NUCLEOTIDE SEQUENCE [LARGE SCALE GENOMIC DNA]</scope>
    <source>
        <strain evidence="1 2">JC075</strain>
    </source>
</reference>
<sequence>MRTKLTILFILLILVKLSFGQITITGNVLNEEDWKGLPGVWINEVGTSNTVTADLNGDYKITVSDTTSFLEFSFIGFLTRKVPINGQTVVNTSLKTYTIYEAWNQRIGLYALSGIRKTPLGGRFEFRTPIISTFAIKFQLDYLTDFDRNKKIDINFSLSQYRFQIAPSTWLYGHVDFNYRKLNMQNSIDMVSYSIENHARLYNHNIILGLGKISYSPENLDKHSEYGLIAGYKKEIPKLDFLSLTYKMGFYKDKFEYFFQMDKRFKRVKTFMTYNKIGDYEEIMLGIGFELTYFFKYQKDALKYTTQ</sequence>
<dbReference type="EMBL" id="QFLI01000001">
    <property type="protein sequence ID" value="PXY02935.1"/>
    <property type="molecule type" value="Genomic_DNA"/>
</dbReference>
<dbReference type="AlphaFoldDB" id="A0A2V4A224"/>
<dbReference type="OrthoDB" id="668629at2"/>
<dbReference type="Pfam" id="PF13715">
    <property type="entry name" value="CarbopepD_reg_2"/>
    <property type="match status" value="1"/>
</dbReference>
<comment type="caution">
    <text evidence="1">The sequence shown here is derived from an EMBL/GenBank/DDBJ whole genome shotgun (WGS) entry which is preliminary data.</text>
</comment>
<dbReference type="SUPFAM" id="SSF49464">
    <property type="entry name" value="Carboxypeptidase regulatory domain-like"/>
    <property type="match status" value="1"/>
</dbReference>
<name>A0A2V4A224_9BACT</name>
<dbReference type="RefSeq" id="WP_110359092.1">
    <property type="nucleotide sequence ID" value="NZ_QFLI01000001.1"/>
</dbReference>
<organism evidence="1 2">
    <name type="scientific">Marinifilum breve</name>
    <dbReference type="NCBI Taxonomy" id="2184082"/>
    <lineage>
        <taxon>Bacteria</taxon>
        <taxon>Pseudomonadati</taxon>
        <taxon>Bacteroidota</taxon>
        <taxon>Bacteroidia</taxon>
        <taxon>Marinilabiliales</taxon>
        <taxon>Marinifilaceae</taxon>
    </lineage>
</organism>
<dbReference type="Proteomes" id="UP000248079">
    <property type="component" value="Unassembled WGS sequence"/>
</dbReference>
<evidence type="ECO:0000313" key="1">
    <source>
        <dbReference type="EMBL" id="PXY02935.1"/>
    </source>
</evidence>
<gene>
    <name evidence="1" type="ORF">DF185_02240</name>
</gene>